<evidence type="ECO:0000313" key="7">
    <source>
        <dbReference type="Proteomes" id="UP000516696"/>
    </source>
</evidence>
<dbReference type="GeneID" id="93222315"/>
<dbReference type="EMBL" id="CP050485">
    <property type="protein sequence ID" value="QOG26150.1"/>
    <property type="molecule type" value="Genomic_DNA"/>
</dbReference>
<evidence type="ECO:0000313" key="10">
    <source>
        <dbReference type="Proteomes" id="UP001241571"/>
    </source>
</evidence>
<evidence type="ECO:0000313" key="4">
    <source>
        <dbReference type="EMBL" id="MXS25761.1"/>
    </source>
</evidence>
<reference evidence="2 10" key="5">
    <citation type="submission" date="2023-06" db="EMBL/GenBank/DDBJ databases">
        <title>Acute promotion of culturable opportunistic pathogens and persistent increase of antibiotic resistance following antibiotic exposure in mouse gut microbiota.</title>
        <authorList>
            <person name="Li L."/>
            <person name="Wang B."/>
            <person name="Sun Y."/>
            <person name="Wang M."/>
            <person name="Xu H."/>
        </authorList>
    </citation>
    <scope>NUCLEOTIDE SEQUENCE [LARGE SCALE GENOMIC DNA]</scope>
    <source>
        <strain evidence="2 10">CRI2_2</strain>
    </source>
</reference>
<evidence type="ECO:0000313" key="6">
    <source>
        <dbReference type="Proteomes" id="UP000439965"/>
    </source>
</evidence>
<dbReference type="EMBL" id="WVTI01000004">
    <property type="protein sequence ID" value="MXS25761.1"/>
    <property type="molecule type" value="Genomic_DNA"/>
</dbReference>
<dbReference type="AlphaFoldDB" id="A0A3N3WIN1"/>
<dbReference type="EMBL" id="JABXJK010000013">
    <property type="protein sequence ID" value="MBA0971867.1"/>
    <property type="molecule type" value="Genomic_DNA"/>
</dbReference>
<protein>
    <submittedName>
        <fullName evidence="3">Uncharacterized protein</fullName>
    </submittedName>
</protein>
<reference evidence="4 6" key="1">
    <citation type="submission" date="2019-04" db="EMBL/GenBank/DDBJ databases">
        <title>Step-wise assembly of the neonatal virome modulated by breast feeding.</title>
        <authorList>
            <person name="Liang G."/>
            <person name="Bushman F."/>
        </authorList>
    </citation>
    <scope>NUCLEOTIDE SEQUENCE [LARGE SCALE GENOMIC DNA]</scope>
    <source>
        <strain evidence="4 6">E3404</strain>
    </source>
</reference>
<dbReference type="Proteomes" id="UP000516696">
    <property type="component" value="Chromosome"/>
</dbReference>
<dbReference type="Proteomes" id="UP001183682">
    <property type="component" value="Unassembled WGS sequence"/>
</dbReference>
<reference evidence="1 8" key="3">
    <citation type="submission" date="2020-06" db="EMBL/GenBank/DDBJ databases">
        <title>Crossreactivity between MHC class I-restricted antigens from cancer cells and an enterococcal bacteriophage.</title>
        <authorList>
            <person name="Fluckiger A."/>
            <person name="Daillere R."/>
            <person name="Sassi M."/>
            <person name="Cattoir V."/>
            <person name="Kroemer G."/>
            <person name="Zitvogel L."/>
        </authorList>
    </citation>
    <scope>NUCLEOTIDE SEQUENCE [LARGE SCALE GENOMIC DNA]</scope>
    <source>
        <strain evidence="1 8">EG4</strain>
    </source>
</reference>
<reference evidence="5 7" key="2">
    <citation type="submission" date="2020-03" db="EMBL/GenBank/DDBJ databases">
        <title>Characterization of ganglioside-mimicking enterococci.</title>
        <authorList>
            <person name="Patry R.T."/>
            <person name="Nothaft H."/>
            <person name="Bridger R."/>
            <person name="Shajahan A."/>
            <person name="Huynh S."/>
            <person name="Sanchez S."/>
            <person name="Azadi P."/>
            <person name="Cooper K."/>
            <person name="Miller W.G."/>
            <person name="Parker C.T."/>
            <person name="Wells L."/>
            <person name="Szymanski C.M."/>
        </authorList>
    </citation>
    <scope>NUCLEOTIDE SEQUENCE [LARGE SCALE GENOMIC DNA]</scope>
    <source>
        <strain evidence="5 7">EGM181</strain>
    </source>
</reference>
<gene>
    <name evidence="5" type="ORF">EGM181_02155</name>
    <name evidence="4" type="ORF">GTI89_06800</name>
    <name evidence="1" type="ORF">HWH42_04530</name>
    <name evidence="3" type="ORF">P7E30_10390</name>
    <name evidence="2" type="ORF">QRX88_10880</name>
</gene>
<dbReference type="EMBL" id="JARPZN010000006">
    <property type="protein sequence ID" value="MDT2690610.1"/>
    <property type="molecule type" value="Genomic_DNA"/>
</dbReference>
<evidence type="ECO:0000313" key="9">
    <source>
        <dbReference type="Proteomes" id="UP001183682"/>
    </source>
</evidence>
<organism evidence="3 9">
    <name type="scientific">Enterococcus gallinarum</name>
    <dbReference type="NCBI Taxonomy" id="1353"/>
    <lineage>
        <taxon>Bacteria</taxon>
        <taxon>Bacillati</taxon>
        <taxon>Bacillota</taxon>
        <taxon>Bacilli</taxon>
        <taxon>Lactobacillales</taxon>
        <taxon>Enterococcaceae</taxon>
        <taxon>Enterococcus</taxon>
    </lineage>
</organism>
<evidence type="ECO:0000313" key="8">
    <source>
        <dbReference type="Proteomes" id="UP000571857"/>
    </source>
</evidence>
<name>A0A3N3WIN1_ENTGA</name>
<dbReference type="Proteomes" id="UP000439965">
    <property type="component" value="Unassembled WGS sequence"/>
</dbReference>
<evidence type="ECO:0000313" key="5">
    <source>
        <dbReference type="EMBL" id="QOG26150.1"/>
    </source>
</evidence>
<sequence length="53" mass="6603">MNQEEVLERLKEELELPFFQAKLEEKNYSEEDYQQVKADLIRYFDEYVRNVEN</sequence>
<evidence type="ECO:0000313" key="2">
    <source>
        <dbReference type="EMBL" id="MDL4936218.1"/>
    </source>
</evidence>
<reference evidence="3" key="4">
    <citation type="submission" date="2023-03" db="EMBL/GenBank/DDBJ databases">
        <authorList>
            <person name="Shen W."/>
            <person name="Cai J."/>
        </authorList>
    </citation>
    <scope>NUCLEOTIDE SEQUENCE</scope>
    <source>
        <strain evidence="3">K69-2</strain>
    </source>
</reference>
<dbReference type="Proteomes" id="UP000571857">
    <property type="component" value="Unassembled WGS sequence"/>
</dbReference>
<dbReference type="EMBL" id="JASUBT010000007">
    <property type="protein sequence ID" value="MDL4936218.1"/>
    <property type="molecule type" value="Genomic_DNA"/>
</dbReference>
<accession>A0A3N3WIN1</accession>
<dbReference type="Proteomes" id="UP001241571">
    <property type="component" value="Unassembled WGS sequence"/>
</dbReference>
<evidence type="ECO:0000313" key="3">
    <source>
        <dbReference type="EMBL" id="MDT2690610.1"/>
    </source>
</evidence>
<proteinExistence type="predicted"/>
<evidence type="ECO:0000313" key="1">
    <source>
        <dbReference type="EMBL" id="MBA0971867.1"/>
    </source>
</evidence>
<dbReference type="RefSeq" id="WP_021149110.1">
    <property type="nucleotide sequence ID" value="NZ_BSYC01000002.1"/>
</dbReference>
<dbReference type="OrthoDB" id="2224388at2"/>